<evidence type="ECO:0000313" key="4">
    <source>
        <dbReference type="EMBL" id="KAB5594787.1"/>
    </source>
</evidence>
<protein>
    <submittedName>
        <fullName evidence="4">RasGEF domain containing protein</fullName>
    </submittedName>
</protein>
<keyword evidence="2" id="KW-0067">ATP-binding</keyword>
<dbReference type="Gene3D" id="1.20.930.20">
    <property type="entry name" value="Adaptor protein Cbl, N-terminal domain"/>
    <property type="match status" value="1"/>
</dbReference>
<dbReference type="InterPro" id="IPR011009">
    <property type="entry name" value="Kinase-like_dom_sf"/>
</dbReference>
<feature type="domain" description="Protein kinase" evidence="3">
    <location>
        <begin position="218"/>
        <end position="493"/>
    </location>
</feature>
<dbReference type="GO" id="GO:0007166">
    <property type="term" value="P:cell surface receptor signaling pathway"/>
    <property type="evidence" value="ECO:0007669"/>
    <property type="project" value="InterPro"/>
</dbReference>
<dbReference type="GO" id="GO:0005524">
    <property type="term" value="F:ATP binding"/>
    <property type="evidence" value="ECO:0007669"/>
    <property type="project" value="UniProtKB-KW"/>
</dbReference>
<comment type="caution">
    <text evidence="4">The sequence shown here is derived from an EMBL/GenBank/DDBJ whole genome shotgun (WGS) entry which is preliminary data.</text>
</comment>
<dbReference type="OrthoDB" id="4062651at2759"/>
<evidence type="ECO:0000256" key="1">
    <source>
        <dbReference type="ARBA" id="ARBA00022741"/>
    </source>
</evidence>
<evidence type="ECO:0000256" key="2">
    <source>
        <dbReference type="ARBA" id="ARBA00022840"/>
    </source>
</evidence>
<dbReference type="InterPro" id="IPR001245">
    <property type="entry name" value="Ser-Thr/Tyr_kinase_cat_dom"/>
</dbReference>
<dbReference type="EMBL" id="SSOP01000016">
    <property type="protein sequence ID" value="KAB5594787.1"/>
    <property type="molecule type" value="Genomic_DNA"/>
</dbReference>
<evidence type="ECO:0000313" key="5">
    <source>
        <dbReference type="Proteomes" id="UP000383932"/>
    </source>
</evidence>
<keyword evidence="5" id="KW-1185">Reference proteome</keyword>
<name>A0A5N5QU98_9AGAM</name>
<dbReference type="InterPro" id="IPR050198">
    <property type="entry name" value="Non-receptor_tyrosine_kinases"/>
</dbReference>
<dbReference type="Gene3D" id="1.10.510.10">
    <property type="entry name" value="Transferase(Phosphotransferase) domain 1"/>
    <property type="match status" value="1"/>
</dbReference>
<evidence type="ECO:0000259" key="3">
    <source>
        <dbReference type="PROSITE" id="PS50011"/>
    </source>
</evidence>
<accession>A0A5N5QU98</accession>
<dbReference type="AlphaFoldDB" id="A0A5N5QU98"/>
<dbReference type="PROSITE" id="PS50011">
    <property type="entry name" value="PROTEIN_KINASE_DOM"/>
    <property type="match status" value="1"/>
</dbReference>
<gene>
    <name evidence="4" type="ORF">CTheo_1766</name>
</gene>
<dbReference type="InterPro" id="IPR000719">
    <property type="entry name" value="Prot_kinase_dom"/>
</dbReference>
<dbReference type="PANTHER" id="PTHR24418">
    <property type="entry name" value="TYROSINE-PROTEIN KINASE"/>
    <property type="match status" value="1"/>
</dbReference>
<dbReference type="Proteomes" id="UP000383932">
    <property type="component" value="Unassembled WGS sequence"/>
</dbReference>
<organism evidence="4 5">
    <name type="scientific">Ceratobasidium theobromae</name>
    <dbReference type="NCBI Taxonomy" id="1582974"/>
    <lineage>
        <taxon>Eukaryota</taxon>
        <taxon>Fungi</taxon>
        <taxon>Dikarya</taxon>
        <taxon>Basidiomycota</taxon>
        <taxon>Agaricomycotina</taxon>
        <taxon>Agaricomycetes</taxon>
        <taxon>Cantharellales</taxon>
        <taxon>Ceratobasidiaceae</taxon>
        <taxon>Ceratobasidium</taxon>
    </lineage>
</organism>
<dbReference type="InterPro" id="IPR059179">
    <property type="entry name" value="MLKL-like_MCAfunc"/>
</dbReference>
<proteinExistence type="predicted"/>
<dbReference type="SUPFAM" id="SSF56112">
    <property type="entry name" value="Protein kinase-like (PK-like)"/>
    <property type="match status" value="1"/>
</dbReference>
<dbReference type="InterPro" id="IPR036537">
    <property type="entry name" value="Adaptor_Cbl_N_dom_sf"/>
</dbReference>
<sequence>MNQLNGATALLELAFTAAHDINRRSQGVTVHHRQCLQLAQRCVELVNTLRADEGRSLDLDDTKLREAVDELEEILLNIRKRITEWANLNRIKLFMRQDEISSSINAFNKLLDTHVLKLQIVSDMELHRQQRKVDLYRQNDREEVKEMLHEFIRNVEDLSTAVRMRDDVPALMQTIQEELRDEQPDTETYLALRGGLDMLHARTGILPPLTNLSGQVTKLSEHPVAEGLMADIYEGRWVGDEKVRIRAIQHVESESAIKRFRHEVDIWRRLEHINILRFYGVCYIGPRLFAVAPWADGGNLLTYIRSHSDCDRMKFLGQVALGLEYLHSFKPTIVHGDLQAANVLVSATGEALLADFGLSKIVAEEEGAAVASIDLEDAGSSRWMAPELFQVDASTSSSSVTPQSDVWSFGMLCLEVLTGCSPFFPKLRIDAQVIAALIQGYLPSRPEPLEQMHGRGLSDEMWEVMNRCWSWRPPERPEMRTLASEVRALHVEYLRQYEVTSMCLGFNRKPGAGPTAEEHRDNILERHYSKSGIWAEVLEYIQCQFNVKLV</sequence>
<dbReference type="Pfam" id="PF07714">
    <property type="entry name" value="PK_Tyr_Ser-Thr"/>
    <property type="match status" value="1"/>
</dbReference>
<dbReference type="GO" id="GO:0004672">
    <property type="term" value="F:protein kinase activity"/>
    <property type="evidence" value="ECO:0007669"/>
    <property type="project" value="InterPro"/>
</dbReference>
<keyword evidence="1" id="KW-0547">Nucleotide-binding</keyword>
<reference evidence="4 5" key="1">
    <citation type="journal article" date="2019" name="Fungal Biol. Biotechnol.">
        <title>Draft genome sequence of fastidious pathogen Ceratobasidium theobromae, which causes vascular-streak dieback in Theobroma cacao.</title>
        <authorList>
            <person name="Ali S.S."/>
            <person name="Asman A."/>
            <person name="Shao J."/>
            <person name="Firmansyah A.P."/>
            <person name="Susilo A.W."/>
            <person name="Rosmana A."/>
            <person name="McMahon P."/>
            <person name="Junaid M."/>
            <person name="Guest D."/>
            <person name="Kheng T.Y."/>
            <person name="Meinhardt L.W."/>
            <person name="Bailey B.A."/>
        </authorList>
    </citation>
    <scope>NUCLEOTIDE SEQUENCE [LARGE SCALE GENOMIC DNA]</scope>
    <source>
        <strain evidence="4 5">CT2</strain>
    </source>
</reference>
<dbReference type="CDD" id="cd21037">
    <property type="entry name" value="MLKL_NTD"/>
    <property type="match status" value="1"/>
</dbReference>